<dbReference type="SUPFAM" id="SSF54001">
    <property type="entry name" value="Cysteine proteinases"/>
    <property type="match status" value="1"/>
</dbReference>
<evidence type="ECO:0000313" key="7">
    <source>
        <dbReference type="Proteomes" id="UP000468388"/>
    </source>
</evidence>
<evidence type="ECO:0000256" key="1">
    <source>
        <dbReference type="ARBA" id="ARBA00007074"/>
    </source>
</evidence>
<feature type="domain" description="NlpC/P60" evidence="5">
    <location>
        <begin position="64"/>
        <end position="193"/>
    </location>
</feature>
<dbReference type="InterPro" id="IPR000064">
    <property type="entry name" value="NLP_P60_dom"/>
</dbReference>
<comment type="caution">
    <text evidence="6">The sequence shown here is derived from an EMBL/GenBank/DDBJ whole genome shotgun (WGS) entry which is preliminary data.</text>
</comment>
<dbReference type="InterPro" id="IPR051202">
    <property type="entry name" value="Peptidase_C40"/>
</dbReference>
<gene>
    <name evidence="6" type="ORF">GO495_21155</name>
</gene>
<dbReference type="Gene3D" id="3.90.1720.10">
    <property type="entry name" value="endopeptidase domain like (from Nostoc punctiforme)"/>
    <property type="match status" value="1"/>
</dbReference>
<keyword evidence="3" id="KW-0378">Hydrolase</keyword>
<dbReference type="AlphaFoldDB" id="A0A6N8JFL4"/>
<evidence type="ECO:0000256" key="3">
    <source>
        <dbReference type="ARBA" id="ARBA00022801"/>
    </source>
</evidence>
<comment type="similarity">
    <text evidence="1">Belongs to the peptidase C40 family.</text>
</comment>
<evidence type="ECO:0000256" key="4">
    <source>
        <dbReference type="ARBA" id="ARBA00022807"/>
    </source>
</evidence>
<dbReference type="PANTHER" id="PTHR47053:SF1">
    <property type="entry name" value="MUREIN DD-ENDOPEPTIDASE MEPH-RELATED"/>
    <property type="match status" value="1"/>
</dbReference>
<accession>A0A6N8JFL4</accession>
<evidence type="ECO:0000259" key="5">
    <source>
        <dbReference type="PROSITE" id="PS51935"/>
    </source>
</evidence>
<dbReference type="GO" id="GO:0006508">
    <property type="term" value="P:proteolysis"/>
    <property type="evidence" value="ECO:0007669"/>
    <property type="project" value="UniProtKB-KW"/>
</dbReference>
<keyword evidence="7" id="KW-1185">Reference proteome</keyword>
<reference evidence="6 7" key="1">
    <citation type="submission" date="2019-12" db="EMBL/GenBank/DDBJ databases">
        <title>The draft genomic sequence of strain Chitinophaga oryziterrae JCM 16595.</title>
        <authorList>
            <person name="Zhang X."/>
        </authorList>
    </citation>
    <scope>NUCLEOTIDE SEQUENCE [LARGE SCALE GENOMIC DNA]</scope>
    <source>
        <strain evidence="6 7">JCM 16595</strain>
    </source>
</reference>
<protein>
    <recommendedName>
        <fullName evidence="5">NlpC/P60 domain-containing protein</fullName>
    </recommendedName>
</protein>
<dbReference type="PROSITE" id="PS51935">
    <property type="entry name" value="NLPC_P60"/>
    <property type="match status" value="1"/>
</dbReference>
<dbReference type="PANTHER" id="PTHR47053">
    <property type="entry name" value="MUREIN DD-ENDOPEPTIDASE MEPH-RELATED"/>
    <property type="match status" value="1"/>
</dbReference>
<keyword evidence="4" id="KW-0788">Thiol protease</keyword>
<sequence length="209" mass="23555">MKKLLIFISFFTLSTAQAKERKKNKEKTRHHLSIFHKKKKKVVSLPAAYLAPDVDTISISASDSNNINHMLSVLESELGKPYRRGAIGPDRFDCSGLIKYGFSHIGWILPRRATDIGQLGQTITTESCSPGDLLFFSGRRRSKNKKISHVGCVYKVEDGKIFMIHSSDQGVNITDITNSRYYQERLIYAKRLFEADSTSSIIPAELPCN</sequence>
<dbReference type="Proteomes" id="UP000468388">
    <property type="component" value="Unassembled WGS sequence"/>
</dbReference>
<keyword evidence="2" id="KW-0645">Protease</keyword>
<dbReference type="OrthoDB" id="9807055at2"/>
<evidence type="ECO:0000313" key="6">
    <source>
        <dbReference type="EMBL" id="MVT43119.1"/>
    </source>
</evidence>
<evidence type="ECO:0000256" key="2">
    <source>
        <dbReference type="ARBA" id="ARBA00022670"/>
    </source>
</evidence>
<name>A0A6N8JFL4_9BACT</name>
<proteinExistence type="inferred from homology"/>
<dbReference type="Pfam" id="PF00877">
    <property type="entry name" value="NLPC_P60"/>
    <property type="match status" value="1"/>
</dbReference>
<organism evidence="6 7">
    <name type="scientific">Chitinophaga oryziterrae</name>
    <dbReference type="NCBI Taxonomy" id="1031224"/>
    <lineage>
        <taxon>Bacteria</taxon>
        <taxon>Pseudomonadati</taxon>
        <taxon>Bacteroidota</taxon>
        <taxon>Chitinophagia</taxon>
        <taxon>Chitinophagales</taxon>
        <taxon>Chitinophagaceae</taxon>
        <taxon>Chitinophaga</taxon>
    </lineage>
</organism>
<dbReference type="GO" id="GO:0008234">
    <property type="term" value="F:cysteine-type peptidase activity"/>
    <property type="evidence" value="ECO:0007669"/>
    <property type="project" value="UniProtKB-KW"/>
</dbReference>
<dbReference type="EMBL" id="WRXO01000006">
    <property type="protein sequence ID" value="MVT43119.1"/>
    <property type="molecule type" value="Genomic_DNA"/>
</dbReference>
<dbReference type="RefSeq" id="WP_157301726.1">
    <property type="nucleotide sequence ID" value="NZ_BAAAZB010000004.1"/>
</dbReference>
<dbReference type="InterPro" id="IPR038765">
    <property type="entry name" value="Papain-like_cys_pep_sf"/>
</dbReference>